<dbReference type="AlphaFoldDB" id="A0A3P7JL02"/>
<gene>
    <name evidence="1" type="ORF">SVUK_LOCUS14132</name>
</gene>
<evidence type="ECO:0000313" key="1">
    <source>
        <dbReference type="EMBL" id="VDM79134.1"/>
    </source>
</evidence>
<dbReference type="Proteomes" id="UP000270094">
    <property type="component" value="Unassembled WGS sequence"/>
</dbReference>
<proteinExistence type="predicted"/>
<accession>A0A3P7JL02</accession>
<dbReference type="EMBL" id="UYYB01104060">
    <property type="protein sequence ID" value="VDM79134.1"/>
    <property type="molecule type" value="Genomic_DNA"/>
</dbReference>
<sequence>MMSRQYTSWVVPLPGEVEWNRKNNFRFPY</sequence>
<name>A0A3P7JL02_STRVU</name>
<organism evidence="1 2">
    <name type="scientific">Strongylus vulgaris</name>
    <name type="common">Blood worm</name>
    <dbReference type="NCBI Taxonomy" id="40348"/>
    <lineage>
        <taxon>Eukaryota</taxon>
        <taxon>Metazoa</taxon>
        <taxon>Ecdysozoa</taxon>
        <taxon>Nematoda</taxon>
        <taxon>Chromadorea</taxon>
        <taxon>Rhabditida</taxon>
        <taxon>Rhabditina</taxon>
        <taxon>Rhabditomorpha</taxon>
        <taxon>Strongyloidea</taxon>
        <taxon>Strongylidae</taxon>
        <taxon>Strongylus</taxon>
    </lineage>
</organism>
<protein>
    <submittedName>
        <fullName evidence="1">Uncharacterized protein</fullName>
    </submittedName>
</protein>
<reference evidence="1 2" key="1">
    <citation type="submission" date="2018-11" db="EMBL/GenBank/DDBJ databases">
        <authorList>
            <consortium name="Pathogen Informatics"/>
        </authorList>
    </citation>
    <scope>NUCLEOTIDE SEQUENCE [LARGE SCALE GENOMIC DNA]</scope>
</reference>
<evidence type="ECO:0000313" key="2">
    <source>
        <dbReference type="Proteomes" id="UP000270094"/>
    </source>
</evidence>
<keyword evidence="2" id="KW-1185">Reference proteome</keyword>